<dbReference type="Proteomes" id="UP000298009">
    <property type="component" value="Unassembled WGS sequence"/>
</dbReference>
<evidence type="ECO:0000256" key="2">
    <source>
        <dbReference type="SAM" id="MobiDB-lite"/>
    </source>
</evidence>
<organism evidence="3 4">
    <name type="scientific">Leptospira noumeaensis</name>
    <dbReference type="NCBI Taxonomy" id="2484964"/>
    <lineage>
        <taxon>Bacteria</taxon>
        <taxon>Pseudomonadati</taxon>
        <taxon>Spirochaetota</taxon>
        <taxon>Spirochaetia</taxon>
        <taxon>Leptospirales</taxon>
        <taxon>Leptospiraceae</taxon>
        <taxon>Leptospira</taxon>
    </lineage>
</organism>
<protein>
    <submittedName>
        <fullName evidence="3">Uncharacterized protein</fullName>
    </submittedName>
</protein>
<dbReference type="EMBL" id="RQFK01000033">
    <property type="protein sequence ID" value="TGK78317.1"/>
    <property type="molecule type" value="Genomic_DNA"/>
</dbReference>
<evidence type="ECO:0000256" key="1">
    <source>
        <dbReference type="SAM" id="Coils"/>
    </source>
</evidence>
<dbReference type="RefSeq" id="WP_135602885.1">
    <property type="nucleotide sequence ID" value="NZ_RQFK01000033.1"/>
</dbReference>
<dbReference type="OrthoDB" id="1492747at2"/>
<reference evidence="3" key="1">
    <citation type="journal article" date="2019" name="PLoS Negl. Trop. Dis.">
        <title>Revisiting the worldwide diversity of Leptospira species in the environment.</title>
        <authorList>
            <person name="Vincent A.T."/>
            <person name="Schiettekatte O."/>
            <person name="Bourhy P."/>
            <person name="Veyrier F.J."/>
            <person name="Picardeau M."/>
        </authorList>
    </citation>
    <scope>NUCLEOTIDE SEQUENCE [LARGE SCALE GENOMIC DNA]</scope>
    <source>
        <strain evidence="3">201800287</strain>
    </source>
</reference>
<feature type="region of interest" description="Disordered" evidence="2">
    <location>
        <begin position="347"/>
        <end position="376"/>
    </location>
</feature>
<feature type="coiled-coil region" evidence="1">
    <location>
        <begin position="282"/>
        <end position="327"/>
    </location>
</feature>
<gene>
    <name evidence="3" type="ORF">EHQ24_17330</name>
</gene>
<keyword evidence="1" id="KW-0175">Coiled coil</keyword>
<accession>A0A4R9HZF7</accession>
<keyword evidence="4" id="KW-1185">Reference proteome</keyword>
<comment type="caution">
    <text evidence="3">The sequence shown here is derived from an EMBL/GenBank/DDBJ whole genome shotgun (WGS) entry which is preliminary data.</text>
</comment>
<name>A0A4R9HZF7_9LEPT</name>
<proteinExistence type="predicted"/>
<dbReference type="AlphaFoldDB" id="A0A4R9HZF7"/>
<sequence length="961" mass="106777">MPDTEKKDAVIDQIYKEINKLLGTQNQLFCMEFPGRVLNEDTYAYKNDAIYSILTKPQPVIEQEFRLSDDLFDVSQISAGPNGSKLSTTYESVINLLIPKYQENSQFNSDKAKMRKWLLEKIETEVNGKTLQISRIELYEQLLQAYLTEKSDWKLEKEKKLAEANSIVDSEERRAHLEEFSKWFANVAPVRDALIGARFDDLVSRGYYHEVLRMLGYLDQASESESIEATKTKMRNSSMLSLDESTTIFPVQFQPVDWFSGLNTDFTPQDLLMDPDLIKSQIISKEKQLDDLESQLISLQMAKTGDIATLESQVADAQSKYDSAQSDMIKNFGNVTVSLIQMYYSSKSKKSSGGSSPLQKDEFDKEMQSQGSSPLTDEQWKQLVDMQNKTVDAQQSLIQTSRSLADLEAKLAAAHATNTSDAQLTLKNQIQQIIADLNNLKQLYNSQFDSFGSITSATIPVSLPANLFERKDLTAADLAILNGAYTAGQPTTNPYTLNENAVTAEIRGQIASILNSIHYVDKSASKPPLPSSSPKVGKFMDLVMSFTKGTQYKESTLSQGSSHTSWSVSVLFGSAGGSSDTSYSNFSSKYKADNTSFKIGMRLTKVAIDRGGWFNPELLNHTDDMFRLSKKSISNGIPNDPANPTKQEMDAFTNNLFPAFPIGFVIAKDVTIQIEIDSVDQETAQSYLHKSSSIGGGFLCFSASHSESSTTQSQSFYSSVENNNIIIRIPGPQILGWFLEYVNKDNSSDYAPMPDGFLPDDGIKKAGLPTVPTFPFPEIHTDIVSELGDPAPPKNAKTVVLSGHGAISVEPNKSFNFQRLQTAKSTIYYYTFDSINILDSMGQKIERAALDKNQIFTPYVKCFTSLVGGTELRDMLLFDTAGLRIYTPPNWNKSKFTLPDIKGKNCDVLVAYDGVNFASSTKFQVTIGKTDYGVLMSTIVQSSMFANLSCDFLWAACKTEL</sequence>
<evidence type="ECO:0000313" key="4">
    <source>
        <dbReference type="Proteomes" id="UP000298009"/>
    </source>
</evidence>
<evidence type="ECO:0000313" key="3">
    <source>
        <dbReference type="EMBL" id="TGK78317.1"/>
    </source>
</evidence>